<sequence>MNNRDKSQQGSQAPDTNPNIKTSFLFPMFSPENYLNMQKRFYNSDFAKNTTLMLSTPAFVAVSVYPLELIQARLQIFGKSKGTVAVNMMSMAGLKSFFDGLKAATKGSYAKNIVISNKEAVRTRIDTVVGPKELPREEFTHESQEAEFKEGQTYYPSFLARTFSTALAAQMIGGMDTAATQYFANQKVLAAKGVRPLFSTYLDMLKFAKMGMGPRWYKNSLNAFFCIGMDTLVKEPMDRLFPASQYHPLVSPFMSVLLTGTMSGITLNGFEVVYKNMVSQADLKTMTTKTMRQAVTDLKNTGGNKAFMRGASLTSLITIIAYGAIKAASETINSFFEQGRAKIERDEFEMNSRKRAQAEVKQPPVVGTTADLTEKMKSLPVSQSANPSSVKVEEVTVKEEKAAVTEVKSEKPVSVVSSAKPMGVFKPVPQSVDNQSVEATEGKKAAQDEQPVSSVAAKKGN</sequence>
<feature type="region of interest" description="Disordered" evidence="4">
    <location>
        <begin position="409"/>
        <end position="461"/>
    </location>
</feature>
<dbReference type="SUPFAM" id="SSF103506">
    <property type="entry name" value="Mitochondrial carrier"/>
    <property type="match status" value="1"/>
</dbReference>
<dbReference type="GO" id="GO:0016020">
    <property type="term" value="C:membrane"/>
    <property type="evidence" value="ECO:0007669"/>
    <property type="project" value="UniProtKB-SubCell"/>
</dbReference>
<dbReference type="EMBL" id="QQAX01000013">
    <property type="protein sequence ID" value="RDI42678.1"/>
    <property type="molecule type" value="Genomic_DNA"/>
</dbReference>
<gene>
    <name evidence="5" type="ORF">C8D86_1137</name>
</gene>
<feature type="region of interest" description="Disordered" evidence="4">
    <location>
        <begin position="1"/>
        <end position="20"/>
    </location>
</feature>
<proteinExistence type="predicted"/>
<dbReference type="AlphaFoldDB" id="A0A370GFU5"/>
<name>A0A370GFU5_9COXI</name>
<dbReference type="Proteomes" id="UP000254720">
    <property type="component" value="Unassembled WGS sequence"/>
</dbReference>
<feature type="compositionally biased region" description="Polar residues" evidence="4">
    <location>
        <begin position="8"/>
        <end position="20"/>
    </location>
</feature>
<evidence type="ECO:0000313" key="5">
    <source>
        <dbReference type="EMBL" id="RDI42678.1"/>
    </source>
</evidence>
<keyword evidence="2" id="KW-0812">Transmembrane</keyword>
<evidence type="ECO:0000313" key="6">
    <source>
        <dbReference type="Proteomes" id="UP000254720"/>
    </source>
</evidence>
<protein>
    <submittedName>
        <fullName evidence="5">Uncharacterized protein</fullName>
    </submittedName>
</protein>
<organism evidence="5 6">
    <name type="scientific">Aquicella lusitana</name>
    <dbReference type="NCBI Taxonomy" id="254246"/>
    <lineage>
        <taxon>Bacteria</taxon>
        <taxon>Pseudomonadati</taxon>
        <taxon>Pseudomonadota</taxon>
        <taxon>Gammaproteobacteria</taxon>
        <taxon>Legionellales</taxon>
        <taxon>Coxiellaceae</taxon>
        <taxon>Aquicella</taxon>
    </lineage>
</organism>
<accession>A0A370GFU5</accession>
<comment type="subcellular location">
    <subcellularLocation>
        <location evidence="1">Membrane</location>
    </subcellularLocation>
</comment>
<keyword evidence="6" id="KW-1185">Reference proteome</keyword>
<dbReference type="RefSeq" id="WP_114834542.1">
    <property type="nucleotide sequence ID" value="NZ_LR699114.1"/>
</dbReference>
<evidence type="ECO:0000256" key="4">
    <source>
        <dbReference type="SAM" id="MobiDB-lite"/>
    </source>
</evidence>
<dbReference type="Gene3D" id="1.50.40.10">
    <property type="entry name" value="Mitochondrial carrier domain"/>
    <property type="match status" value="1"/>
</dbReference>
<reference evidence="5 6" key="1">
    <citation type="submission" date="2018-07" db="EMBL/GenBank/DDBJ databases">
        <title>Genomic Encyclopedia of Type Strains, Phase IV (KMG-IV): sequencing the most valuable type-strain genomes for metagenomic binning, comparative biology and taxonomic classification.</title>
        <authorList>
            <person name="Goeker M."/>
        </authorList>
    </citation>
    <scope>NUCLEOTIDE SEQUENCE [LARGE SCALE GENOMIC DNA]</scope>
    <source>
        <strain evidence="5 6">DSM 16500</strain>
    </source>
</reference>
<dbReference type="InterPro" id="IPR023395">
    <property type="entry name" value="MCP_dom_sf"/>
</dbReference>
<comment type="caution">
    <text evidence="5">The sequence shown here is derived from an EMBL/GenBank/DDBJ whole genome shotgun (WGS) entry which is preliminary data.</text>
</comment>
<evidence type="ECO:0000256" key="1">
    <source>
        <dbReference type="ARBA" id="ARBA00004370"/>
    </source>
</evidence>
<evidence type="ECO:0000256" key="3">
    <source>
        <dbReference type="ARBA" id="ARBA00023136"/>
    </source>
</evidence>
<evidence type="ECO:0000256" key="2">
    <source>
        <dbReference type="ARBA" id="ARBA00022692"/>
    </source>
</evidence>
<keyword evidence="3" id="KW-0472">Membrane</keyword>